<name>A0AAD7QRB2_9ASCO</name>
<sequence>MFTGGRRNRKWDDEKSDEYYLHLYAKEQPDLNWENPKVREAVHDIVRFWLDRGVDGFRMDVINQIIKDPAMPDAPITNPAAKYQPGNMFFSSGPRLHEYLQCLGKILKEYNAFSVGEMPGVYDPTEIIKAAWLRTYTPRTWAQTELKEIVNKWETFIQVNDGWNAIYLENHDQARSVSRFASVAPNLGLANVPKTWGVDKYRDIESLNNYAENVAAGASQDVLTSILSEMQKKARDNARTPMQWDETTYAGFSSVDYKEWNAKAQVNDASSVYAYWQSVFRLRKEFKDILVYGTFSLVDPLNESVFEYKRTYGSSDALVVTLFKDTETKWAVPEKYVKPAGKIVLRPFEAFVLLF</sequence>
<gene>
    <name evidence="4" type="ORF">POJ06DRAFT_281759</name>
</gene>
<dbReference type="Gene3D" id="3.90.400.10">
    <property type="entry name" value="Oligo-1,6-glucosidase, Domain 2"/>
    <property type="match status" value="1"/>
</dbReference>
<evidence type="ECO:0000313" key="5">
    <source>
        <dbReference type="Proteomes" id="UP001217417"/>
    </source>
</evidence>
<dbReference type="InterPro" id="IPR013780">
    <property type="entry name" value="Glyco_hydro_b"/>
</dbReference>
<evidence type="ECO:0000256" key="1">
    <source>
        <dbReference type="ARBA" id="ARBA00008061"/>
    </source>
</evidence>
<reference evidence="4" key="1">
    <citation type="submission" date="2023-03" db="EMBL/GenBank/DDBJ databases">
        <title>Near-Complete genome sequence of Lipomyces tetrasporous NRRL Y-64009, an oleaginous yeast capable of growing on lignocellulosic hydrolysates.</title>
        <authorList>
            <consortium name="Lawrence Berkeley National Laboratory"/>
            <person name="Jagtap S.S."/>
            <person name="Liu J.-J."/>
            <person name="Walukiewicz H.E."/>
            <person name="Pangilinan J."/>
            <person name="Lipzen A."/>
            <person name="Ahrendt S."/>
            <person name="Koriabine M."/>
            <person name="Cobaugh K."/>
            <person name="Salamov A."/>
            <person name="Yoshinaga Y."/>
            <person name="Ng V."/>
            <person name="Daum C."/>
            <person name="Grigoriev I.V."/>
            <person name="Slininger P.J."/>
            <person name="Dien B.S."/>
            <person name="Jin Y.-S."/>
            <person name="Rao C.V."/>
        </authorList>
    </citation>
    <scope>NUCLEOTIDE SEQUENCE</scope>
    <source>
        <strain evidence="4">NRRL Y-64009</strain>
    </source>
</reference>
<dbReference type="Gene3D" id="3.20.20.80">
    <property type="entry name" value="Glycosidases"/>
    <property type="match status" value="3"/>
</dbReference>
<dbReference type="PANTHER" id="PTHR10357">
    <property type="entry name" value="ALPHA-AMYLASE FAMILY MEMBER"/>
    <property type="match status" value="1"/>
</dbReference>
<evidence type="ECO:0000313" key="4">
    <source>
        <dbReference type="EMBL" id="KAJ8099531.1"/>
    </source>
</evidence>
<keyword evidence="5" id="KW-1185">Reference proteome</keyword>
<dbReference type="GO" id="GO:0004556">
    <property type="term" value="F:alpha-amylase activity"/>
    <property type="evidence" value="ECO:0007669"/>
    <property type="project" value="TreeGrafter"/>
</dbReference>
<dbReference type="SUPFAM" id="SSF51445">
    <property type="entry name" value="(Trans)glycosidases"/>
    <property type="match status" value="1"/>
</dbReference>
<dbReference type="AlphaFoldDB" id="A0AAD7QRB2"/>
<dbReference type="EMBL" id="JARPMG010000006">
    <property type="protein sequence ID" value="KAJ8099531.1"/>
    <property type="molecule type" value="Genomic_DNA"/>
</dbReference>
<dbReference type="Gene3D" id="2.60.40.1180">
    <property type="entry name" value="Golgi alpha-mannosidase II"/>
    <property type="match status" value="1"/>
</dbReference>
<organism evidence="4 5">
    <name type="scientific">Lipomyces tetrasporus</name>
    <dbReference type="NCBI Taxonomy" id="54092"/>
    <lineage>
        <taxon>Eukaryota</taxon>
        <taxon>Fungi</taxon>
        <taxon>Dikarya</taxon>
        <taxon>Ascomycota</taxon>
        <taxon>Saccharomycotina</taxon>
        <taxon>Lipomycetes</taxon>
        <taxon>Lipomycetales</taxon>
        <taxon>Lipomycetaceae</taxon>
        <taxon>Lipomyces</taxon>
    </lineage>
</organism>
<dbReference type="RefSeq" id="XP_056042981.1">
    <property type="nucleotide sequence ID" value="XM_056189970.1"/>
</dbReference>
<dbReference type="InterPro" id="IPR017853">
    <property type="entry name" value="GH"/>
</dbReference>
<dbReference type="GO" id="GO:0033934">
    <property type="term" value="F:glucan 1,4-alpha-maltotriohydrolase activity"/>
    <property type="evidence" value="ECO:0007669"/>
    <property type="project" value="TreeGrafter"/>
</dbReference>
<proteinExistence type="inferred from homology"/>
<comment type="caution">
    <text evidence="4">The sequence shown here is derived from an EMBL/GenBank/DDBJ whole genome shotgun (WGS) entry which is preliminary data.</text>
</comment>
<dbReference type="SUPFAM" id="SSF51011">
    <property type="entry name" value="Glycosyl hydrolase domain"/>
    <property type="match status" value="1"/>
</dbReference>
<dbReference type="SMART" id="SM00642">
    <property type="entry name" value="Aamy"/>
    <property type="match status" value="1"/>
</dbReference>
<dbReference type="GeneID" id="80885136"/>
<dbReference type="GO" id="GO:0004575">
    <property type="term" value="F:sucrose alpha-glucosidase activity"/>
    <property type="evidence" value="ECO:0007669"/>
    <property type="project" value="TreeGrafter"/>
</dbReference>
<protein>
    <submittedName>
        <fullName evidence="4">Glycoside hydrolase superfamily</fullName>
    </submittedName>
</protein>
<dbReference type="PANTHER" id="PTHR10357:SF232">
    <property type="entry name" value="GLYCOSYL HYDROLASE FAMILY 13 CATALYTIC DOMAIN-CONTAINING PROTEIN"/>
    <property type="match status" value="1"/>
</dbReference>
<feature type="domain" description="Glycosyl hydrolase family 13 catalytic" evidence="3">
    <location>
        <begin position="1"/>
        <end position="239"/>
    </location>
</feature>
<evidence type="ECO:0000259" key="3">
    <source>
        <dbReference type="SMART" id="SM00642"/>
    </source>
</evidence>
<dbReference type="Pfam" id="PF00128">
    <property type="entry name" value="Alpha-amylase"/>
    <property type="match status" value="1"/>
</dbReference>
<accession>A0AAD7QRB2</accession>
<keyword evidence="4" id="KW-0378">Hydrolase</keyword>
<dbReference type="GO" id="GO:0004574">
    <property type="term" value="F:oligo-1,6-glucosidase activity"/>
    <property type="evidence" value="ECO:0007669"/>
    <property type="project" value="TreeGrafter"/>
</dbReference>
<dbReference type="GO" id="GO:0000025">
    <property type="term" value="P:maltose catabolic process"/>
    <property type="evidence" value="ECO:0007669"/>
    <property type="project" value="TreeGrafter"/>
</dbReference>
<dbReference type="Proteomes" id="UP001217417">
    <property type="component" value="Unassembled WGS sequence"/>
</dbReference>
<dbReference type="GO" id="GO:0005987">
    <property type="term" value="P:sucrose catabolic process"/>
    <property type="evidence" value="ECO:0007669"/>
    <property type="project" value="TreeGrafter"/>
</dbReference>
<keyword evidence="2" id="KW-0462">Maltose metabolism</keyword>
<dbReference type="InterPro" id="IPR045857">
    <property type="entry name" value="O16G_dom_2"/>
</dbReference>
<comment type="similarity">
    <text evidence="1">Belongs to the glycosyl hydrolase 13 family.</text>
</comment>
<evidence type="ECO:0000256" key="2">
    <source>
        <dbReference type="ARBA" id="ARBA00026248"/>
    </source>
</evidence>
<dbReference type="InterPro" id="IPR006047">
    <property type="entry name" value="GH13_cat_dom"/>
</dbReference>